<gene>
    <name evidence="2" type="ORF">PV11_01894</name>
</gene>
<protein>
    <submittedName>
        <fullName evidence="2">Uncharacterized protein</fullName>
    </submittedName>
</protein>
<organism evidence="2 3">
    <name type="scientific">Exophiala sideris</name>
    <dbReference type="NCBI Taxonomy" id="1016849"/>
    <lineage>
        <taxon>Eukaryota</taxon>
        <taxon>Fungi</taxon>
        <taxon>Dikarya</taxon>
        <taxon>Ascomycota</taxon>
        <taxon>Pezizomycotina</taxon>
        <taxon>Eurotiomycetes</taxon>
        <taxon>Chaetothyriomycetidae</taxon>
        <taxon>Chaetothyriales</taxon>
        <taxon>Herpotrichiellaceae</taxon>
        <taxon>Exophiala</taxon>
    </lineage>
</organism>
<feature type="region of interest" description="Disordered" evidence="1">
    <location>
        <begin position="60"/>
        <end position="102"/>
    </location>
</feature>
<proteinExistence type="predicted"/>
<evidence type="ECO:0000256" key="1">
    <source>
        <dbReference type="SAM" id="MobiDB-lite"/>
    </source>
</evidence>
<sequence length="102" mass="11249">MKPRIGYIARSEFDNYIFLAACVRHAPNDVKLDFDAIAQELQIPQETVITRLRELKTRLEEQGPNLGNDPWTDSLAAFSADPQSCSGGSLATGESSERHSNA</sequence>
<reference evidence="2 3" key="1">
    <citation type="submission" date="2015-01" db="EMBL/GenBank/DDBJ databases">
        <title>The Genome Sequence of Exophiala sideris CBS121828.</title>
        <authorList>
            <consortium name="The Broad Institute Genomics Platform"/>
            <person name="Cuomo C."/>
            <person name="de Hoog S."/>
            <person name="Gorbushina A."/>
            <person name="Stielow B."/>
            <person name="Teixiera M."/>
            <person name="Abouelleil A."/>
            <person name="Chapman S.B."/>
            <person name="Priest M."/>
            <person name="Young S.K."/>
            <person name="Wortman J."/>
            <person name="Nusbaum C."/>
            <person name="Birren B."/>
        </authorList>
    </citation>
    <scope>NUCLEOTIDE SEQUENCE [LARGE SCALE GENOMIC DNA]</scope>
    <source>
        <strain evidence="2 3">CBS 121828</strain>
    </source>
</reference>
<dbReference type="EMBL" id="KN846951">
    <property type="protein sequence ID" value="KIV86276.1"/>
    <property type="molecule type" value="Genomic_DNA"/>
</dbReference>
<accession>A0A0D1XE21</accession>
<dbReference type="Proteomes" id="UP000053599">
    <property type="component" value="Unassembled WGS sequence"/>
</dbReference>
<evidence type="ECO:0000313" key="3">
    <source>
        <dbReference type="Proteomes" id="UP000053599"/>
    </source>
</evidence>
<name>A0A0D1XE21_9EURO</name>
<dbReference type="OrthoDB" id="4151130at2759"/>
<dbReference type="AlphaFoldDB" id="A0A0D1XE21"/>
<feature type="compositionally biased region" description="Polar residues" evidence="1">
    <location>
        <begin position="81"/>
        <end position="94"/>
    </location>
</feature>
<evidence type="ECO:0000313" key="2">
    <source>
        <dbReference type="EMBL" id="KIV86276.1"/>
    </source>
</evidence>
<dbReference type="HOGENOM" id="CLU_2277512_0_0_1"/>